<keyword evidence="4" id="KW-0533">Nickel</keyword>
<dbReference type="InterPro" id="IPR045621">
    <property type="entry name" value="BPD_transp_1_N"/>
</dbReference>
<keyword evidence="7" id="KW-0406">Ion transport</keyword>
<comment type="similarity">
    <text evidence="10">Belongs to the binding-protein-dependent transport system permease family. OppBC subfamily.</text>
</comment>
<keyword evidence="9 13" id="KW-0472">Membrane</keyword>
<comment type="caution">
    <text evidence="15">The sequence shown here is derived from an EMBL/GenBank/DDBJ whole genome shotgun (WGS) entry which is preliminary data.</text>
</comment>
<keyword evidence="5 13" id="KW-0812">Transmembrane</keyword>
<sequence>MFKGYSLLKYTIKRILQLIPILFAITFLSFAMMRLAGSNVVEQKMLNTGQVVTDAQLEAAKAELGLDKPFLVQYITWLNDLLHGDMGVSFVSGMDVFDTFISKLPATLFLTVTSIVLTVIISIPLGIISAVYKNKFWDYFIRFFSFIGNSMPNFFVSLVLMYILGIKLKFFPIISREMSFESVAMPTITLAIAMSAKYLRQVRTTVLDELGKDYIMGAKARGVKFSTTLWKSVMRESLVTIITLLALSIGSLLGGTAIVESIFMWDGVGKMAVDAINMRDYPIIQAYVMWMAIIYVTVNLITDLSYRLLDPRIRLEGTGNE</sequence>
<feature type="domain" description="ABC transmembrane type-1" evidence="14">
    <location>
        <begin position="104"/>
        <end position="302"/>
    </location>
</feature>
<evidence type="ECO:0000259" key="14">
    <source>
        <dbReference type="PROSITE" id="PS50928"/>
    </source>
</evidence>
<reference evidence="15" key="1">
    <citation type="submission" date="2017-10" db="EMBL/GenBank/DDBJ databases">
        <title>Resolving the taxonomy of Roseburia spp., Eubacterium rectale and Agathobacter spp. through phylogenomic analysis.</title>
        <authorList>
            <person name="Sheridan P.O."/>
            <person name="Walker A.W."/>
            <person name="Duncan S.H."/>
            <person name="Scott K.P."/>
            <person name="Toole P.W.O."/>
            <person name="Luis P."/>
            <person name="Flint H.J."/>
        </authorList>
    </citation>
    <scope>NUCLEOTIDE SEQUENCE [LARGE SCALE GENOMIC DNA]</scope>
    <source>
        <strain evidence="15">JK10</strain>
    </source>
</reference>
<dbReference type="EMBL" id="PDYH01000057">
    <property type="protein sequence ID" value="PHU39355.1"/>
    <property type="molecule type" value="Genomic_DNA"/>
</dbReference>
<evidence type="ECO:0000256" key="7">
    <source>
        <dbReference type="ARBA" id="ARBA00023065"/>
    </source>
</evidence>
<organism evidence="15 16">
    <name type="scientific">Pseudobutyrivibrio ruminis</name>
    <dbReference type="NCBI Taxonomy" id="46206"/>
    <lineage>
        <taxon>Bacteria</taxon>
        <taxon>Bacillati</taxon>
        <taxon>Bacillota</taxon>
        <taxon>Clostridia</taxon>
        <taxon>Lachnospirales</taxon>
        <taxon>Lachnospiraceae</taxon>
        <taxon>Pseudobutyrivibrio</taxon>
    </lineage>
</organism>
<evidence type="ECO:0000256" key="8">
    <source>
        <dbReference type="ARBA" id="ARBA00023112"/>
    </source>
</evidence>
<evidence type="ECO:0000256" key="10">
    <source>
        <dbReference type="ARBA" id="ARBA00024202"/>
    </source>
</evidence>
<protein>
    <recommendedName>
        <fullName evidence="12">Nickel import system permease protein NikB</fullName>
    </recommendedName>
</protein>
<comment type="subcellular location">
    <subcellularLocation>
        <location evidence="1 13">Cell membrane</location>
        <topology evidence="1 13">Multi-pass membrane protein</topology>
    </subcellularLocation>
</comment>
<dbReference type="InterPro" id="IPR050045">
    <property type="entry name" value="Opp2B"/>
</dbReference>
<evidence type="ECO:0000256" key="1">
    <source>
        <dbReference type="ARBA" id="ARBA00004651"/>
    </source>
</evidence>
<dbReference type="SUPFAM" id="SSF161098">
    <property type="entry name" value="MetI-like"/>
    <property type="match status" value="1"/>
</dbReference>
<dbReference type="Pfam" id="PF00528">
    <property type="entry name" value="BPD_transp_1"/>
    <property type="match status" value="1"/>
</dbReference>
<proteinExistence type="inferred from homology"/>
<evidence type="ECO:0000313" key="15">
    <source>
        <dbReference type="EMBL" id="PHU39355.1"/>
    </source>
</evidence>
<evidence type="ECO:0000256" key="6">
    <source>
        <dbReference type="ARBA" id="ARBA00022989"/>
    </source>
</evidence>
<keyword evidence="6 13" id="KW-1133">Transmembrane helix</keyword>
<accession>A0A2G3E888</accession>
<dbReference type="PANTHER" id="PTHR43163:SF6">
    <property type="entry name" value="DIPEPTIDE TRANSPORT SYSTEM PERMEASE PROTEIN DPPB-RELATED"/>
    <property type="match status" value="1"/>
</dbReference>
<dbReference type="PANTHER" id="PTHR43163">
    <property type="entry name" value="DIPEPTIDE TRANSPORT SYSTEM PERMEASE PROTEIN DPPB-RELATED"/>
    <property type="match status" value="1"/>
</dbReference>
<comment type="subunit">
    <text evidence="11">The complex is composed of two ATP-binding proteins (NikD and NikE), two transmembrane proteins (NikB and NikC) and a solute-binding protein (NikA).</text>
</comment>
<evidence type="ECO:0000313" key="16">
    <source>
        <dbReference type="Proteomes" id="UP000224317"/>
    </source>
</evidence>
<feature type="transmembrane region" description="Helical" evidence="13">
    <location>
        <begin position="238"/>
        <end position="263"/>
    </location>
</feature>
<evidence type="ECO:0000256" key="4">
    <source>
        <dbReference type="ARBA" id="ARBA00022596"/>
    </source>
</evidence>
<keyword evidence="3" id="KW-1003">Cell membrane</keyword>
<evidence type="ECO:0000256" key="13">
    <source>
        <dbReference type="RuleBase" id="RU363032"/>
    </source>
</evidence>
<feature type="transmembrane region" description="Helical" evidence="13">
    <location>
        <begin position="139"/>
        <end position="163"/>
    </location>
</feature>
<feature type="transmembrane region" description="Helical" evidence="13">
    <location>
        <begin position="15"/>
        <end position="36"/>
    </location>
</feature>
<dbReference type="GO" id="GO:0015099">
    <property type="term" value="F:nickel cation transmembrane transporter activity"/>
    <property type="evidence" value="ECO:0007669"/>
    <property type="project" value="InterPro"/>
</dbReference>
<dbReference type="Gene3D" id="1.10.3720.10">
    <property type="entry name" value="MetI-like"/>
    <property type="match status" value="1"/>
</dbReference>
<keyword evidence="16" id="KW-1185">Reference proteome</keyword>
<dbReference type="CDD" id="cd06261">
    <property type="entry name" value="TM_PBP2"/>
    <property type="match status" value="1"/>
</dbReference>
<gene>
    <name evidence="15" type="ORF">CSX00_12230</name>
</gene>
<dbReference type="RefSeq" id="WP_099413869.1">
    <property type="nucleotide sequence ID" value="NZ_PDYH01000057.1"/>
</dbReference>
<dbReference type="InterPro" id="IPR000515">
    <property type="entry name" value="MetI-like"/>
</dbReference>
<evidence type="ECO:0000256" key="5">
    <source>
        <dbReference type="ARBA" id="ARBA00022692"/>
    </source>
</evidence>
<evidence type="ECO:0000256" key="3">
    <source>
        <dbReference type="ARBA" id="ARBA00022475"/>
    </source>
</evidence>
<evidence type="ECO:0000256" key="12">
    <source>
        <dbReference type="ARBA" id="ARBA00044774"/>
    </source>
</evidence>
<keyword evidence="8" id="KW-0921">Nickel transport</keyword>
<dbReference type="NCBIfam" id="NF045470">
    <property type="entry name" value="Opp2B"/>
    <property type="match status" value="1"/>
</dbReference>
<dbReference type="STRING" id="46206.SAMN02910377_00015"/>
<evidence type="ECO:0000256" key="2">
    <source>
        <dbReference type="ARBA" id="ARBA00022448"/>
    </source>
</evidence>
<name>A0A2G3E888_9FIRM</name>
<feature type="transmembrane region" description="Helical" evidence="13">
    <location>
        <begin position="108"/>
        <end position="132"/>
    </location>
</feature>
<keyword evidence="2 13" id="KW-0813">Transport</keyword>
<feature type="transmembrane region" description="Helical" evidence="13">
    <location>
        <begin position="283"/>
        <end position="302"/>
    </location>
</feature>
<dbReference type="Proteomes" id="UP000224317">
    <property type="component" value="Unassembled WGS sequence"/>
</dbReference>
<evidence type="ECO:0000256" key="11">
    <source>
        <dbReference type="ARBA" id="ARBA00038669"/>
    </source>
</evidence>
<dbReference type="AlphaFoldDB" id="A0A2G3E888"/>
<dbReference type="Pfam" id="PF19300">
    <property type="entry name" value="BPD_transp_1_N"/>
    <property type="match status" value="1"/>
</dbReference>
<dbReference type="GO" id="GO:0005886">
    <property type="term" value="C:plasma membrane"/>
    <property type="evidence" value="ECO:0007669"/>
    <property type="project" value="UniProtKB-SubCell"/>
</dbReference>
<dbReference type="InterPro" id="IPR035906">
    <property type="entry name" value="MetI-like_sf"/>
</dbReference>
<evidence type="ECO:0000256" key="9">
    <source>
        <dbReference type="ARBA" id="ARBA00023136"/>
    </source>
</evidence>
<dbReference type="PROSITE" id="PS50928">
    <property type="entry name" value="ABC_TM1"/>
    <property type="match status" value="1"/>
</dbReference>